<accession>A0A6P6XUA7</accession>
<dbReference type="Proteomes" id="UP000515146">
    <property type="component" value="Unplaced"/>
</dbReference>
<protein>
    <submittedName>
        <fullName evidence="2">Uncharacterized protein LOC113790910</fullName>
    </submittedName>
</protein>
<sequence length="374" mass="44036">MLTLRSFDDSNRVRIFLIFSNLIIMETLQWLNETDDDNDYLNVYKIDPVNVIIQDKQMPIIRTSSLIILRNLMEPLSTITKDILQMCYYFHIDHHSIISHSIEFFDKFFENILDLAISKSIIWLSNKSIVLNDISIDFGSKLKMIHDYGECFDYLYLILFGFEIPGNIRDLYDRNYYRTLCIAICILIASQVYGEQLSIKAKDISHLMQRIQAPAELCQIETIRSIEINILNSMNYNTTIIKPLNILVETLLSNVIGFINHHHNINVDNFLKISQLITENYYLLRYEIVWQLFRNEYRIEFDITSVEHIISFENLYRNRMLIAAGIVASVFYLNQSKISNHQPDEILQFLSNMIATVSIDRIRQCRDIMIQLIC</sequence>
<dbReference type="OrthoDB" id="6504956at2759"/>
<evidence type="ECO:0000313" key="2">
    <source>
        <dbReference type="RefSeq" id="XP_027196416.1"/>
    </source>
</evidence>
<keyword evidence="1" id="KW-1185">Reference proteome</keyword>
<evidence type="ECO:0000313" key="1">
    <source>
        <dbReference type="Proteomes" id="UP000515146"/>
    </source>
</evidence>
<organism evidence="1 2">
    <name type="scientific">Dermatophagoides pteronyssinus</name>
    <name type="common">European house dust mite</name>
    <dbReference type="NCBI Taxonomy" id="6956"/>
    <lineage>
        <taxon>Eukaryota</taxon>
        <taxon>Metazoa</taxon>
        <taxon>Ecdysozoa</taxon>
        <taxon>Arthropoda</taxon>
        <taxon>Chelicerata</taxon>
        <taxon>Arachnida</taxon>
        <taxon>Acari</taxon>
        <taxon>Acariformes</taxon>
        <taxon>Sarcoptiformes</taxon>
        <taxon>Astigmata</taxon>
        <taxon>Psoroptidia</taxon>
        <taxon>Analgoidea</taxon>
        <taxon>Pyroglyphidae</taxon>
        <taxon>Dermatophagoidinae</taxon>
        <taxon>Dermatophagoides</taxon>
    </lineage>
</organism>
<proteinExistence type="predicted"/>
<dbReference type="RefSeq" id="XP_027196416.1">
    <property type="nucleotide sequence ID" value="XM_027340615.1"/>
</dbReference>
<reference evidence="2" key="1">
    <citation type="submission" date="2025-08" db="UniProtKB">
        <authorList>
            <consortium name="RefSeq"/>
        </authorList>
    </citation>
    <scope>IDENTIFICATION</scope>
    <source>
        <strain evidence="2">Airmid</strain>
    </source>
</reference>
<name>A0A6P6XUA7_DERPT</name>
<gene>
    <name evidence="2" type="primary">LOC113790910</name>
</gene>
<dbReference type="InParanoid" id="A0A6P6XUA7"/>
<dbReference type="KEGG" id="dpte:113790910"/>
<dbReference type="AlphaFoldDB" id="A0A6P6XUA7"/>